<protein>
    <submittedName>
        <fullName evidence="4">TPR repeat protein</fullName>
    </submittedName>
</protein>
<keyword evidence="3" id="KW-0677">Repeat</keyword>
<keyword evidence="2" id="KW-0963">Cytoplasm</keyword>
<dbReference type="EMBL" id="BBPA01000075">
    <property type="protein sequence ID" value="GAL95789.1"/>
    <property type="molecule type" value="Genomic_DNA"/>
</dbReference>
<dbReference type="SUPFAM" id="SSF48452">
    <property type="entry name" value="TPR-like"/>
    <property type="match status" value="1"/>
</dbReference>
<evidence type="ECO:0000256" key="2">
    <source>
        <dbReference type="ARBA" id="ARBA00022490"/>
    </source>
</evidence>
<dbReference type="Proteomes" id="UP000030321">
    <property type="component" value="Unassembled WGS sequence"/>
</dbReference>
<dbReference type="Gene3D" id="1.25.40.10">
    <property type="entry name" value="Tetratricopeptide repeat domain"/>
    <property type="match status" value="2"/>
</dbReference>
<dbReference type="GO" id="GO:0001965">
    <property type="term" value="F:G-protein alpha-subunit binding"/>
    <property type="evidence" value="ECO:0007669"/>
    <property type="project" value="TreeGrafter"/>
</dbReference>
<reference evidence="5" key="1">
    <citation type="journal article" date="2015" name="Genome">
        <title>Whole Genome Sequence of the Non-Microcystin-Producing Microcystis aeruginosa Strain NIES-44.</title>
        <authorList>
            <person name="Okano K."/>
            <person name="Miyata N."/>
            <person name="Ozaki Y."/>
        </authorList>
    </citation>
    <scope>NUCLEOTIDE SEQUENCE [LARGE SCALE GENOMIC DNA]</scope>
    <source>
        <strain evidence="5">NIES-44</strain>
    </source>
</reference>
<dbReference type="InterPro" id="IPR052386">
    <property type="entry name" value="GPSM"/>
</dbReference>
<proteinExistence type="predicted"/>
<dbReference type="AlphaFoldDB" id="A0A0A1W1R2"/>
<evidence type="ECO:0000313" key="5">
    <source>
        <dbReference type="Proteomes" id="UP000030321"/>
    </source>
</evidence>
<sequence length="609" mass="69580">MTENRDNFNETYNALIERIVNLTLEGKIRAKSQVYNLLAEGVKNGTGEIFERCLTEKMIVTRSQLETKIKATRVLRALETIESEWEKYQKTNQQNSLTAAAIDNLVKIDREDRLLTLVNLIDPNQNNALTREQLQQLAKHLQTVSQQRGEADLWQIATGINLGLNTWSNLSNDLTSWLYEPNRNLGFTNDNERVTPWQIWASKVNPSWLKRVLESLANQQAFDSLTQDLTLTDWVETAIVFQYIQRGLINFFDQRIYSEKLGAKLSISTFLTFALIWSLLTNSFEQVSKNSLYSRGCFQMALQILRTFAQRDYFPLYGGIFASFSGSYLKDALDYLSIPLRYVEGTGEKARILTLIAYSNRIRGDYRQAIECHQQALEIARQQQDSACEIANLNHLSRLNAIQKNYAEAINLSQRALILSRQQGNSLGQANALANLGYSQVQEAQQLERYDPEIYQSSIEYLQQGLKLAESLQDWQSKSLCCSSLGLAYLVLERTQEAINILLQGLESAKYYGDVYLQGLLLTYLGEAYYQDKNFEQAIYMGSLGMYWLHEIGAVEWRQAASLLTVIRGKNIAAFEQTFSLERSSLIKSLGVEGYQYISEILSKYQQGN</sequence>
<comment type="subcellular location">
    <subcellularLocation>
        <location evidence="1">Cytoplasm</location>
    </subcellularLocation>
</comment>
<dbReference type="RefSeq" id="WP_045362721.1">
    <property type="nucleotide sequence ID" value="NZ_BBPA01000075.1"/>
</dbReference>
<dbReference type="GO" id="GO:0005938">
    <property type="term" value="C:cell cortex"/>
    <property type="evidence" value="ECO:0007669"/>
    <property type="project" value="TreeGrafter"/>
</dbReference>
<dbReference type="PANTHER" id="PTHR45954:SF1">
    <property type="entry name" value="LD33695P"/>
    <property type="match status" value="1"/>
</dbReference>
<dbReference type="InterPro" id="IPR019734">
    <property type="entry name" value="TPR_rpt"/>
</dbReference>
<dbReference type="Pfam" id="PF13424">
    <property type="entry name" value="TPR_12"/>
    <property type="match status" value="1"/>
</dbReference>
<dbReference type="InterPro" id="IPR011990">
    <property type="entry name" value="TPR-like_helical_dom_sf"/>
</dbReference>
<comment type="caution">
    <text evidence="4">The sequence shown here is derived from an EMBL/GenBank/DDBJ whole genome shotgun (WGS) entry which is preliminary data.</text>
</comment>
<name>A0A0A1W1R2_MICAE</name>
<dbReference type="SMART" id="SM00028">
    <property type="entry name" value="TPR"/>
    <property type="match status" value="2"/>
</dbReference>
<dbReference type="GO" id="GO:0005092">
    <property type="term" value="F:GDP-dissociation inhibitor activity"/>
    <property type="evidence" value="ECO:0007669"/>
    <property type="project" value="TreeGrafter"/>
</dbReference>
<evidence type="ECO:0000256" key="3">
    <source>
        <dbReference type="ARBA" id="ARBA00022737"/>
    </source>
</evidence>
<dbReference type="PANTHER" id="PTHR45954">
    <property type="entry name" value="LD33695P"/>
    <property type="match status" value="1"/>
</dbReference>
<evidence type="ECO:0000313" key="4">
    <source>
        <dbReference type="EMBL" id="GAL95789.1"/>
    </source>
</evidence>
<accession>A0A0A1W1R2</accession>
<evidence type="ECO:0000256" key="1">
    <source>
        <dbReference type="ARBA" id="ARBA00004496"/>
    </source>
</evidence>
<gene>
    <name evidence="4" type="ORF">N44_04645</name>
</gene>
<organism evidence="4 5">
    <name type="scientific">Microcystis aeruginosa NIES-44</name>
    <dbReference type="NCBI Taxonomy" id="449439"/>
    <lineage>
        <taxon>Bacteria</taxon>
        <taxon>Bacillati</taxon>
        <taxon>Cyanobacteriota</taxon>
        <taxon>Cyanophyceae</taxon>
        <taxon>Oscillatoriophycideae</taxon>
        <taxon>Chroococcales</taxon>
        <taxon>Microcystaceae</taxon>
        <taxon>Microcystis</taxon>
    </lineage>
</organism>